<evidence type="ECO:0000313" key="2">
    <source>
        <dbReference type="EMBL" id="KAL3727304.1"/>
    </source>
</evidence>
<keyword evidence="1" id="KW-1133">Transmembrane helix</keyword>
<dbReference type="AlphaFoldDB" id="A0ABD3JLS9"/>
<dbReference type="PANTHER" id="PTHR36377:SF1">
    <property type="entry name" value="DNA MISMATCH REPAIR PROTEIN"/>
    <property type="match status" value="1"/>
</dbReference>
<feature type="transmembrane region" description="Helical" evidence="1">
    <location>
        <begin position="12"/>
        <end position="32"/>
    </location>
</feature>
<dbReference type="Proteomes" id="UP001634007">
    <property type="component" value="Unassembled WGS sequence"/>
</dbReference>
<gene>
    <name evidence="2" type="ORF">ACJRO7_032098</name>
</gene>
<keyword evidence="3" id="KW-1185">Reference proteome</keyword>
<dbReference type="PANTHER" id="PTHR36377">
    <property type="entry name" value="DNA MISMATCH REPAIR PROTEIN"/>
    <property type="match status" value="1"/>
</dbReference>
<proteinExistence type="predicted"/>
<organism evidence="2 3">
    <name type="scientific">Eucalyptus globulus</name>
    <name type="common">Tasmanian blue gum</name>
    <dbReference type="NCBI Taxonomy" id="34317"/>
    <lineage>
        <taxon>Eukaryota</taxon>
        <taxon>Viridiplantae</taxon>
        <taxon>Streptophyta</taxon>
        <taxon>Embryophyta</taxon>
        <taxon>Tracheophyta</taxon>
        <taxon>Spermatophyta</taxon>
        <taxon>Magnoliopsida</taxon>
        <taxon>eudicotyledons</taxon>
        <taxon>Gunneridae</taxon>
        <taxon>Pentapetalae</taxon>
        <taxon>rosids</taxon>
        <taxon>malvids</taxon>
        <taxon>Myrtales</taxon>
        <taxon>Myrtaceae</taxon>
        <taxon>Myrtoideae</taxon>
        <taxon>Eucalypteae</taxon>
        <taxon>Eucalyptus</taxon>
    </lineage>
</organism>
<evidence type="ECO:0000256" key="1">
    <source>
        <dbReference type="SAM" id="Phobius"/>
    </source>
</evidence>
<accession>A0ABD3JLS9</accession>
<name>A0ABD3JLS9_EUCGL</name>
<protein>
    <submittedName>
        <fullName evidence="2">Uncharacterized protein</fullName>
    </submittedName>
</protein>
<dbReference type="EMBL" id="JBJKBG010000008">
    <property type="protein sequence ID" value="KAL3727304.1"/>
    <property type="molecule type" value="Genomic_DNA"/>
</dbReference>
<keyword evidence="1" id="KW-0812">Transmembrane</keyword>
<evidence type="ECO:0000313" key="3">
    <source>
        <dbReference type="Proteomes" id="UP001634007"/>
    </source>
</evidence>
<sequence length="65" mass="7343">MAVKFLDWYAKIAVFSALVGVSMELFMIKTSFYGVNFYLMNLALELTSDASAAAIALAEWEWILR</sequence>
<comment type="caution">
    <text evidence="2">The sequence shown here is derived from an EMBL/GenBank/DDBJ whole genome shotgun (WGS) entry which is preliminary data.</text>
</comment>
<keyword evidence="1" id="KW-0472">Membrane</keyword>
<reference evidence="2 3" key="1">
    <citation type="submission" date="2024-11" db="EMBL/GenBank/DDBJ databases">
        <title>Chromosome-level genome assembly of Eucalyptus globulus Labill. provides insights into its genome evolution.</title>
        <authorList>
            <person name="Li X."/>
        </authorList>
    </citation>
    <scope>NUCLEOTIDE SEQUENCE [LARGE SCALE GENOMIC DNA]</scope>
    <source>
        <strain evidence="2">CL2024</strain>
        <tissue evidence="2">Fresh tender leaves</tissue>
    </source>
</reference>